<evidence type="ECO:0000313" key="1">
    <source>
        <dbReference type="EMBL" id="CCX13526.1"/>
    </source>
</evidence>
<accession>U4LF02</accession>
<name>U4LF02_PYROM</name>
<gene>
    <name evidence="1" type="ORF">PCON_13119</name>
</gene>
<organism evidence="1 2">
    <name type="scientific">Pyronema omphalodes (strain CBS 100304)</name>
    <name type="common">Pyronema confluens</name>
    <dbReference type="NCBI Taxonomy" id="1076935"/>
    <lineage>
        <taxon>Eukaryota</taxon>
        <taxon>Fungi</taxon>
        <taxon>Dikarya</taxon>
        <taxon>Ascomycota</taxon>
        <taxon>Pezizomycotina</taxon>
        <taxon>Pezizomycetes</taxon>
        <taxon>Pezizales</taxon>
        <taxon>Pyronemataceae</taxon>
        <taxon>Pyronema</taxon>
    </lineage>
</organism>
<proteinExistence type="predicted"/>
<dbReference type="AlphaFoldDB" id="U4LF02"/>
<protein>
    <submittedName>
        <fullName evidence="1">Uncharacterized protein</fullName>
    </submittedName>
</protein>
<keyword evidence="2" id="KW-1185">Reference proteome</keyword>
<dbReference type="Proteomes" id="UP000018144">
    <property type="component" value="Unassembled WGS sequence"/>
</dbReference>
<evidence type="ECO:0000313" key="2">
    <source>
        <dbReference type="Proteomes" id="UP000018144"/>
    </source>
</evidence>
<reference evidence="1 2" key="1">
    <citation type="journal article" date="2013" name="PLoS Genet.">
        <title>The genome and development-dependent transcriptomes of Pyronema confluens: a window into fungal evolution.</title>
        <authorList>
            <person name="Traeger S."/>
            <person name="Altegoer F."/>
            <person name="Freitag M."/>
            <person name="Gabaldon T."/>
            <person name="Kempken F."/>
            <person name="Kumar A."/>
            <person name="Marcet-Houben M."/>
            <person name="Poggeler S."/>
            <person name="Stajich J.E."/>
            <person name="Nowrousian M."/>
        </authorList>
    </citation>
    <scope>NUCLEOTIDE SEQUENCE [LARGE SCALE GENOMIC DNA]</scope>
    <source>
        <strain evidence="2">CBS 100304</strain>
        <tissue evidence="1">Vegetative mycelium</tissue>
    </source>
</reference>
<dbReference type="EMBL" id="HF935853">
    <property type="protein sequence ID" value="CCX13526.1"/>
    <property type="molecule type" value="Genomic_DNA"/>
</dbReference>
<sequence>MISRARLKGLAIATSAQLVQTTGVPEQDESRNKSLRWLTYCKNTIFVYIDVKKNGSLRRQKSG</sequence>